<reference evidence="2 3" key="1">
    <citation type="submission" date="2024-05" db="EMBL/GenBank/DDBJ databases">
        <authorList>
            <person name="Wallberg A."/>
        </authorList>
    </citation>
    <scope>NUCLEOTIDE SEQUENCE [LARGE SCALE GENOMIC DNA]</scope>
</reference>
<proteinExistence type="predicted"/>
<gene>
    <name evidence="2" type="ORF">MNOR_LOCUS4369</name>
</gene>
<feature type="domain" description="DUF7064" evidence="1">
    <location>
        <begin position="278"/>
        <end position="399"/>
    </location>
</feature>
<dbReference type="EMBL" id="CAXKWB010001598">
    <property type="protein sequence ID" value="CAL4064911.1"/>
    <property type="molecule type" value="Genomic_DNA"/>
</dbReference>
<protein>
    <recommendedName>
        <fullName evidence="1">DUF7064 domain-containing protein</fullName>
    </recommendedName>
</protein>
<organism evidence="2 3">
    <name type="scientific">Meganyctiphanes norvegica</name>
    <name type="common">Northern krill</name>
    <name type="synonym">Thysanopoda norvegica</name>
    <dbReference type="NCBI Taxonomy" id="48144"/>
    <lineage>
        <taxon>Eukaryota</taxon>
        <taxon>Metazoa</taxon>
        <taxon>Ecdysozoa</taxon>
        <taxon>Arthropoda</taxon>
        <taxon>Crustacea</taxon>
        <taxon>Multicrustacea</taxon>
        <taxon>Malacostraca</taxon>
        <taxon>Eumalacostraca</taxon>
        <taxon>Eucarida</taxon>
        <taxon>Euphausiacea</taxon>
        <taxon>Euphausiidae</taxon>
        <taxon>Meganyctiphanes</taxon>
    </lineage>
</organism>
<dbReference type="Proteomes" id="UP001497623">
    <property type="component" value="Unassembled WGS sequence"/>
</dbReference>
<dbReference type="Pfam" id="PF23212">
    <property type="entry name" value="DUF7064"/>
    <property type="match status" value="1"/>
</dbReference>
<comment type="caution">
    <text evidence="2">The sequence shown here is derived from an EMBL/GenBank/DDBJ whole genome shotgun (WGS) entry which is preliminary data.</text>
</comment>
<keyword evidence="3" id="KW-1185">Reference proteome</keyword>
<dbReference type="AlphaFoldDB" id="A0AAV2PWX3"/>
<evidence type="ECO:0000259" key="1">
    <source>
        <dbReference type="Pfam" id="PF23212"/>
    </source>
</evidence>
<evidence type="ECO:0000313" key="3">
    <source>
        <dbReference type="Proteomes" id="UP001497623"/>
    </source>
</evidence>
<dbReference type="InterPro" id="IPR055492">
    <property type="entry name" value="DUF7064"/>
</dbReference>
<accession>A0AAV2PWX3</accession>
<name>A0AAV2PWX3_MEGNR</name>
<dbReference type="PANTHER" id="PTHR34717:SF1">
    <property type="entry name" value="EG:BACR7A4.20 PROTEIN"/>
    <property type="match status" value="1"/>
</dbReference>
<evidence type="ECO:0000313" key="2">
    <source>
        <dbReference type="EMBL" id="CAL4064911.1"/>
    </source>
</evidence>
<sequence>MRVFEIGDGLLAVSVGIIMVLLVEAVVAARSNTKKILSVYTTTNILYWPKVAIFYCLVSLRRWRASKNAATSGSGYGVKSRTTPEAMECPQTLSDHPKAIDAVYFCSGSPEGIYLVAATARRPKGVINGVLFIRIPGVGLLELPRMPDTILFGNDEEFSAEGLSLRCVKPMTEWQIKYTGPMKINGDPSTFHNVELDAVWTSRHRYFDFDVDMDVGALSRSMAREPWTSQYFKNLQEAHQTHYEQFGGIEGQVNIDGNTHKLTLDCMRDHSYGYKREWKLMHRYGLHMFTTEDGLQVNVGIVCQPATCSKLELGYVCKNGEVIPVSHVNLELWQHGEGGIPPSDYAFSFVAGGQEYFVEVSVLESPEFHIGWEWETRVLERMASFRLNGQRGWGIAEWEYRYHGGRPQTYIENDPAWTRDLIKD</sequence>
<dbReference type="PANTHER" id="PTHR34717">
    <property type="entry name" value="EG:BACR7A4.20 PROTEIN"/>
    <property type="match status" value="1"/>
</dbReference>